<dbReference type="GO" id="GO:0008863">
    <property type="term" value="F:formate dehydrogenase (NAD+) activity"/>
    <property type="evidence" value="ECO:0007669"/>
    <property type="project" value="InterPro"/>
</dbReference>
<evidence type="ECO:0000256" key="1">
    <source>
        <dbReference type="ARBA" id="ARBA00001942"/>
    </source>
</evidence>
<feature type="region of interest" description="Disordered" evidence="10">
    <location>
        <begin position="1"/>
        <end position="48"/>
    </location>
</feature>
<evidence type="ECO:0000256" key="10">
    <source>
        <dbReference type="SAM" id="MobiDB-lite"/>
    </source>
</evidence>
<keyword evidence="14" id="KW-1185">Reference proteome</keyword>
<dbReference type="Pfam" id="PF01568">
    <property type="entry name" value="Molydop_binding"/>
    <property type="match status" value="1"/>
</dbReference>
<evidence type="ECO:0000256" key="8">
    <source>
        <dbReference type="ARBA" id="ARBA00023004"/>
    </source>
</evidence>
<evidence type="ECO:0000256" key="3">
    <source>
        <dbReference type="ARBA" id="ARBA00010312"/>
    </source>
</evidence>
<dbReference type="SUPFAM" id="SSF53706">
    <property type="entry name" value="Formate dehydrogenase/DMSO reductase, domains 1-3"/>
    <property type="match status" value="1"/>
</dbReference>
<keyword evidence="7 13" id="KW-0560">Oxidoreductase</keyword>
<dbReference type="GO" id="GO:0045333">
    <property type="term" value="P:cellular respiration"/>
    <property type="evidence" value="ECO:0007669"/>
    <property type="project" value="UniProtKB-ARBA"/>
</dbReference>
<dbReference type="InterPro" id="IPR009010">
    <property type="entry name" value="Asp_de-COase-like_dom_sf"/>
</dbReference>
<feature type="domain" description="Molybdopterin dinucleotide-binding" evidence="12">
    <location>
        <begin position="688"/>
        <end position="740"/>
    </location>
</feature>
<dbReference type="NCBIfam" id="TIGR01701">
    <property type="entry name" value="Fdhalpha-like"/>
    <property type="match status" value="1"/>
</dbReference>
<dbReference type="AlphaFoldDB" id="Q1QTY4"/>
<dbReference type="GO" id="GO:0043546">
    <property type="term" value="F:molybdopterin cofactor binding"/>
    <property type="evidence" value="ECO:0007669"/>
    <property type="project" value="InterPro"/>
</dbReference>
<evidence type="ECO:0000313" key="14">
    <source>
        <dbReference type="Proteomes" id="UP000000239"/>
    </source>
</evidence>
<dbReference type="InterPro" id="IPR010046">
    <property type="entry name" value="Mopterin_OxRdtse_a_bac"/>
</dbReference>
<dbReference type="InterPro" id="IPR006656">
    <property type="entry name" value="Mopterin_OxRdtase"/>
</dbReference>
<keyword evidence="5" id="KW-0500">Molybdenum</keyword>
<comment type="similarity">
    <text evidence="3">Belongs to the prokaryotic molybdopterin-containing oxidoreductase family.</text>
</comment>
<keyword evidence="6" id="KW-0479">Metal-binding</keyword>
<evidence type="ECO:0000256" key="4">
    <source>
        <dbReference type="ARBA" id="ARBA00022485"/>
    </source>
</evidence>
<dbReference type="Gene3D" id="3.40.228.10">
    <property type="entry name" value="Dimethylsulfoxide Reductase, domain 2"/>
    <property type="match status" value="1"/>
</dbReference>
<dbReference type="PIRSF" id="PIRSF000144">
    <property type="entry name" value="CbbBc"/>
    <property type="match status" value="1"/>
</dbReference>
<dbReference type="HOGENOM" id="CLU_000422_16_1_6"/>
<evidence type="ECO:0000313" key="13">
    <source>
        <dbReference type="EMBL" id="ABE60074.1"/>
    </source>
</evidence>
<dbReference type="Gene3D" id="3.40.50.740">
    <property type="match status" value="1"/>
</dbReference>
<evidence type="ECO:0000256" key="5">
    <source>
        <dbReference type="ARBA" id="ARBA00022505"/>
    </source>
</evidence>
<accession>Q1QTY4</accession>
<evidence type="ECO:0000256" key="9">
    <source>
        <dbReference type="ARBA" id="ARBA00023014"/>
    </source>
</evidence>
<dbReference type="InterPro" id="IPR037951">
    <property type="entry name" value="MopB_CT_YdeP"/>
</dbReference>
<gene>
    <name evidence="13" type="ordered locus">Csal_2727</name>
</gene>
<organism evidence="13 14">
    <name type="scientific">Chromohalobacter israelensis (strain ATCC BAA-138 / DSM 3043 / CIP 106854 / NCIMB 13768 / 1H11)</name>
    <name type="common">Chromohalobacter salexigens</name>
    <dbReference type="NCBI Taxonomy" id="290398"/>
    <lineage>
        <taxon>Bacteria</taxon>
        <taxon>Pseudomonadati</taxon>
        <taxon>Pseudomonadota</taxon>
        <taxon>Gammaproteobacteria</taxon>
        <taxon>Oceanospirillales</taxon>
        <taxon>Halomonadaceae</taxon>
        <taxon>Chromohalobacter</taxon>
    </lineage>
</organism>
<keyword evidence="8" id="KW-0408">Iron</keyword>
<dbReference type="KEGG" id="csa:Csal_2727"/>
<dbReference type="Proteomes" id="UP000000239">
    <property type="component" value="Chromosome"/>
</dbReference>
<comment type="cofactor">
    <cofactor evidence="1">
        <name>Mo-bis(molybdopterin guanine dinucleotide)</name>
        <dbReference type="ChEBI" id="CHEBI:60539"/>
    </cofactor>
</comment>
<dbReference type="CDD" id="cd02767">
    <property type="entry name" value="MopB_ydeP"/>
    <property type="match status" value="1"/>
</dbReference>
<dbReference type="EMBL" id="CP000285">
    <property type="protein sequence ID" value="ABE60074.1"/>
    <property type="molecule type" value="Genomic_DNA"/>
</dbReference>
<dbReference type="GeneID" id="95335425"/>
<proteinExistence type="inferred from homology"/>
<protein>
    <submittedName>
        <fullName evidence="13">Formate dehydrogenase F4A subunit</fullName>
        <ecNumber evidence="13">1.2.1.2</ecNumber>
    </submittedName>
</protein>
<comment type="cofactor">
    <cofactor evidence="2">
        <name>[4Fe-4S] cluster</name>
        <dbReference type="ChEBI" id="CHEBI:49883"/>
    </cofactor>
</comment>
<dbReference type="PANTHER" id="PTHR43105">
    <property type="entry name" value="RESPIRATORY NITRATE REDUCTASE"/>
    <property type="match status" value="1"/>
</dbReference>
<sequence>MSSTVEPSASTEREVADAASPDMTSRVPASDPALTRAPSVEPYTGPAGGWGAMHSVGRHLKRSQAPLKGVRALLATNQPQGFDCPGCAWGDPLHGSSFEFCENGVKAVAWESTKKRVTRRFFERHTLSELREWDDFRLEDQGRLTEPMRYDATRDRYVPIDWDAAFALIAERLAALPDPDRALFYTSGRASNEAAYLYQLFVRLYGTNNFPDCSNMCHEASGVGMKASLGVAKGTVQLEDFEHADTILVFGQNPGTNHPRMLGDLRRAAERGARIVSFNPLKERGLERFADPQNKREMLTHGSHRISSHYYQPKMGGDMAAARGIAKALFALEAQGRFTPDRDFIASHTADLEAWRARVEATPWATLEDQAGLTRSQLEEVASIVAGAERMIVTWAMGITQHEHSVDTVRELVNLLLLGGHIGRPGAGACPVRGHSNVQGDRTMGIDEKAPAWLLDALETRYGVAMPRAPGHNTVGAIRALEEGEAEVFIGLGGNFTRATPDSQRTERAFRRLSLNVQISTKLNRSHLMVGGDALILPCLGRTEIDRQGETGASQEVSVEDSMSMVHGSAGIQAPASEWLRSEPAIIAGIAEATLARVLPRRGVAPGVVDWAGLVADYDRIRDEIEAVIPGFEDFNARLRQARGFWLENAASQRRFDTPSGRASFSSAPLPEAVMHQRLQTRREAGWLTLQTLRSHDQYNTTVYGYDDRYRGIKGQRRVVFVNPDDLARLGLESGQWVDLVGLDHDGEPRRAPSFKLVAYDTPEGCAAAYYPETNALVPLESVGVGTDTPTSKAVAVRLEPSRRIA</sequence>
<dbReference type="InterPro" id="IPR050123">
    <property type="entry name" value="Prok_molybdopt-oxidoreductase"/>
</dbReference>
<dbReference type="PANTHER" id="PTHR43105:SF4">
    <property type="entry name" value="PROTEIN YDEP"/>
    <property type="match status" value="1"/>
</dbReference>
<dbReference type="Pfam" id="PF00384">
    <property type="entry name" value="Molybdopterin"/>
    <property type="match status" value="1"/>
</dbReference>
<dbReference type="InterPro" id="IPR006657">
    <property type="entry name" value="MoPterin_dinucl-bd_dom"/>
</dbReference>
<dbReference type="CDD" id="cd02787">
    <property type="entry name" value="MopB_CT_ydeP"/>
    <property type="match status" value="1"/>
</dbReference>
<reference evidence="13 14" key="1">
    <citation type="journal article" date="2011" name="Stand. Genomic Sci.">
        <title>Complete genome sequence of the halophilic and highly halotolerant Chromohalobacter salexigens type strain (1H11(T)).</title>
        <authorList>
            <person name="Copeland A."/>
            <person name="O'Connor K."/>
            <person name="Lucas S."/>
            <person name="Lapidus A."/>
            <person name="Berry K.W."/>
            <person name="Detter J.C."/>
            <person name="Del Rio T.G."/>
            <person name="Hammon N."/>
            <person name="Dalin E."/>
            <person name="Tice H."/>
            <person name="Pitluck S."/>
            <person name="Bruce D."/>
            <person name="Goodwin L."/>
            <person name="Han C."/>
            <person name="Tapia R."/>
            <person name="Saunders E."/>
            <person name="Schmutz J."/>
            <person name="Brettin T."/>
            <person name="Larimer F."/>
            <person name="Land M."/>
            <person name="Hauser L."/>
            <person name="Vargas C."/>
            <person name="Nieto J.J."/>
            <person name="Kyrpides N.C."/>
            <person name="Ivanova N."/>
            <person name="Goker M."/>
            <person name="Klenk H.P."/>
            <person name="Csonka L.N."/>
            <person name="Woyke T."/>
        </authorList>
    </citation>
    <scope>NUCLEOTIDE SEQUENCE [LARGE SCALE GENOMIC DNA]</scope>
    <source>
        <strain evidence="14">ATCC BAA-138 / DSM 3043 / CIP 106854 / NCIMB 13768 / 1H11</strain>
    </source>
</reference>
<dbReference type="GO" id="GO:0016020">
    <property type="term" value="C:membrane"/>
    <property type="evidence" value="ECO:0007669"/>
    <property type="project" value="TreeGrafter"/>
</dbReference>
<dbReference type="STRING" id="290398.Csal_2727"/>
<evidence type="ECO:0000259" key="12">
    <source>
        <dbReference type="Pfam" id="PF01568"/>
    </source>
</evidence>
<dbReference type="GO" id="GO:0030151">
    <property type="term" value="F:molybdenum ion binding"/>
    <property type="evidence" value="ECO:0007669"/>
    <property type="project" value="InterPro"/>
</dbReference>
<feature type="domain" description="Molybdopterin oxidoreductase" evidence="11">
    <location>
        <begin position="143"/>
        <end position="517"/>
    </location>
</feature>
<dbReference type="EC" id="1.2.1.2" evidence="13"/>
<feature type="compositionally biased region" description="Polar residues" evidence="10">
    <location>
        <begin position="1"/>
        <end position="10"/>
    </location>
</feature>
<evidence type="ECO:0000256" key="2">
    <source>
        <dbReference type="ARBA" id="ARBA00001966"/>
    </source>
</evidence>
<dbReference type="eggNOG" id="COG0243">
    <property type="taxonomic scope" value="Bacteria"/>
</dbReference>
<name>Q1QTY4_CHRI1</name>
<keyword evidence="4" id="KW-0004">4Fe-4S</keyword>
<dbReference type="SUPFAM" id="SSF50692">
    <property type="entry name" value="ADC-like"/>
    <property type="match status" value="1"/>
</dbReference>
<evidence type="ECO:0000256" key="6">
    <source>
        <dbReference type="ARBA" id="ARBA00022723"/>
    </source>
</evidence>
<evidence type="ECO:0000259" key="11">
    <source>
        <dbReference type="Pfam" id="PF00384"/>
    </source>
</evidence>
<dbReference type="InterPro" id="IPR041953">
    <property type="entry name" value="YdeP_MopB"/>
</dbReference>
<dbReference type="GO" id="GO:1990204">
    <property type="term" value="C:oxidoreductase complex"/>
    <property type="evidence" value="ECO:0007669"/>
    <property type="project" value="UniProtKB-ARBA"/>
</dbReference>
<dbReference type="RefSeq" id="WP_011508020.1">
    <property type="nucleotide sequence ID" value="NC_007963.1"/>
</dbReference>
<dbReference type="GO" id="GO:0051539">
    <property type="term" value="F:4 iron, 4 sulfur cluster binding"/>
    <property type="evidence" value="ECO:0007669"/>
    <property type="project" value="UniProtKB-KW"/>
</dbReference>
<keyword evidence="9" id="KW-0411">Iron-sulfur</keyword>
<evidence type="ECO:0000256" key="7">
    <source>
        <dbReference type="ARBA" id="ARBA00023002"/>
    </source>
</evidence>